<dbReference type="EMBL" id="FNNO01000010">
    <property type="protein sequence ID" value="SDX18143.1"/>
    <property type="molecule type" value="Genomic_DNA"/>
</dbReference>
<dbReference type="CDD" id="cd06171">
    <property type="entry name" value="Sigma70_r4"/>
    <property type="match status" value="1"/>
</dbReference>
<evidence type="ECO:0000256" key="1">
    <source>
        <dbReference type="ARBA" id="ARBA00010641"/>
    </source>
</evidence>
<evidence type="ECO:0000256" key="3">
    <source>
        <dbReference type="ARBA" id="ARBA00023082"/>
    </source>
</evidence>
<accession>A0A8X8IFY4</accession>
<evidence type="ECO:0000313" key="7">
    <source>
        <dbReference type="Proteomes" id="UP000198711"/>
    </source>
</evidence>
<keyword evidence="7" id="KW-1185">Reference proteome</keyword>
<dbReference type="AlphaFoldDB" id="A0A8X8IFY4"/>
<dbReference type="PANTHER" id="PTHR43133:SF46">
    <property type="entry name" value="RNA POLYMERASE SIGMA-70 FACTOR ECF SUBFAMILY"/>
    <property type="match status" value="1"/>
</dbReference>
<dbReference type="PANTHER" id="PTHR43133">
    <property type="entry name" value="RNA POLYMERASE ECF-TYPE SIGMA FACTO"/>
    <property type="match status" value="1"/>
</dbReference>
<feature type="domain" description="RNA polymerase sigma factor 70 region 4 type 2" evidence="5">
    <location>
        <begin position="149"/>
        <end position="201"/>
    </location>
</feature>
<evidence type="ECO:0000256" key="4">
    <source>
        <dbReference type="ARBA" id="ARBA00023163"/>
    </source>
</evidence>
<organism evidence="6 7">
    <name type="scientific">Hydrobacter penzbergensis</name>
    <dbReference type="NCBI Taxonomy" id="1235997"/>
    <lineage>
        <taxon>Bacteria</taxon>
        <taxon>Pseudomonadati</taxon>
        <taxon>Bacteroidota</taxon>
        <taxon>Chitinophagia</taxon>
        <taxon>Chitinophagales</taxon>
        <taxon>Chitinophagaceae</taxon>
        <taxon>Hydrobacter</taxon>
    </lineage>
</organism>
<comment type="caution">
    <text evidence="6">The sequence shown here is derived from an EMBL/GenBank/DDBJ whole genome shotgun (WGS) entry which is preliminary data.</text>
</comment>
<evidence type="ECO:0000313" key="6">
    <source>
        <dbReference type="EMBL" id="SDX18143.1"/>
    </source>
</evidence>
<evidence type="ECO:0000256" key="2">
    <source>
        <dbReference type="ARBA" id="ARBA00023015"/>
    </source>
</evidence>
<keyword evidence="4" id="KW-0804">Transcription</keyword>
<dbReference type="Proteomes" id="UP000198711">
    <property type="component" value="Unassembled WGS sequence"/>
</dbReference>
<dbReference type="InterPro" id="IPR013324">
    <property type="entry name" value="RNA_pol_sigma_r3/r4-like"/>
</dbReference>
<dbReference type="Gene3D" id="1.10.1740.10">
    <property type="match status" value="1"/>
</dbReference>
<dbReference type="GO" id="GO:0016987">
    <property type="term" value="F:sigma factor activity"/>
    <property type="evidence" value="ECO:0007669"/>
    <property type="project" value="UniProtKB-KW"/>
</dbReference>
<dbReference type="InterPro" id="IPR036388">
    <property type="entry name" value="WH-like_DNA-bd_sf"/>
</dbReference>
<dbReference type="SUPFAM" id="SSF88659">
    <property type="entry name" value="Sigma3 and sigma4 domains of RNA polymerase sigma factors"/>
    <property type="match status" value="1"/>
</dbReference>
<sequence>MGRFNLYDCLGIRVIFIDSSFGNNYCFARMDYKDLSDEVLLKLLAASDELAYKTIYERYWRVLFLKAYAKIYSRESAEEMIQEIFASLWQNRKERVIQHLESYLVTAVKYNVIGYIRARVRRQEKFKLLAGSEADNSTHETIALNELARKMHEAIASLPDKTRQVFTLSRIEKIQVREIAQRLDLSEKAVEYHITRALKLMRIHLKDFIFPATIGIWLGTENIF</sequence>
<evidence type="ECO:0000259" key="5">
    <source>
        <dbReference type="Pfam" id="PF08281"/>
    </source>
</evidence>
<dbReference type="InterPro" id="IPR013325">
    <property type="entry name" value="RNA_pol_sigma_r2"/>
</dbReference>
<dbReference type="Gene3D" id="1.10.10.10">
    <property type="entry name" value="Winged helix-like DNA-binding domain superfamily/Winged helix DNA-binding domain"/>
    <property type="match status" value="1"/>
</dbReference>
<keyword evidence="3" id="KW-0731">Sigma factor</keyword>
<gene>
    <name evidence="6" type="ORF">SAMN05444410_11064</name>
</gene>
<name>A0A8X8IFY4_9BACT</name>
<comment type="similarity">
    <text evidence="1">Belongs to the sigma-70 factor family. ECF subfamily.</text>
</comment>
<reference evidence="6 7" key="1">
    <citation type="submission" date="2016-10" db="EMBL/GenBank/DDBJ databases">
        <authorList>
            <person name="Varghese N."/>
            <person name="Submissions S."/>
        </authorList>
    </citation>
    <scope>NUCLEOTIDE SEQUENCE [LARGE SCALE GENOMIC DNA]</scope>
    <source>
        <strain evidence="6 7">DSM 25353</strain>
    </source>
</reference>
<dbReference type="InterPro" id="IPR014284">
    <property type="entry name" value="RNA_pol_sigma-70_dom"/>
</dbReference>
<protein>
    <submittedName>
        <fullName evidence="6">RNA polymerase sigma-70 factor, ECF subfamily</fullName>
    </submittedName>
</protein>
<dbReference type="InterPro" id="IPR013249">
    <property type="entry name" value="RNA_pol_sigma70_r4_t2"/>
</dbReference>
<dbReference type="NCBIfam" id="TIGR02937">
    <property type="entry name" value="sigma70-ECF"/>
    <property type="match status" value="1"/>
</dbReference>
<dbReference type="GO" id="GO:0006352">
    <property type="term" value="P:DNA-templated transcription initiation"/>
    <property type="evidence" value="ECO:0007669"/>
    <property type="project" value="InterPro"/>
</dbReference>
<proteinExistence type="inferred from homology"/>
<dbReference type="GO" id="GO:0003677">
    <property type="term" value="F:DNA binding"/>
    <property type="evidence" value="ECO:0007669"/>
    <property type="project" value="InterPro"/>
</dbReference>
<dbReference type="SUPFAM" id="SSF88946">
    <property type="entry name" value="Sigma2 domain of RNA polymerase sigma factors"/>
    <property type="match status" value="1"/>
</dbReference>
<keyword evidence="2" id="KW-0805">Transcription regulation</keyword>
<dbReference type="InterPro" id="IPR039425">
    <property type="entry name" value="RNA_pol_sigma-70-like"/>
</dbReference>
<dbReference type="Pfam" id="PF08281">
    <property type="entry name" value="Sigma70_r4_2"/>
    <property type="match status" value="1"/>
</dbReference>